<evidence type="ECO:0000313" key="1">
    <source>
        <dbReference type="EMBL" id="ABK77472.1"/>
    </source>
</evidence>
<keyword evidence="2" id="KW-1185">Reference proteome</keyword>
<name>A0RVV5_CENSY</name>
<dbReference type="AlphaFoldDB" id="A0RVV5"/>
<proteinExistence type="predicted"/>
<dbReference type="Proteomes" id="UP000000758">
    <property type="component" value="Chromosome"/>
</dbReference>
<dbReference type="HOGENOM" id="CLU_1485838_0_0_2"/>
<reference evidence="1 2" key="1">
    <citation type="journal article" date="2006" name="Proc. Natl. Acad. Sci. U.S.A.">
        <title>Genomic analysis of the uncultivated marine crenarchaeote Cenarchaeum symbiosum.</title>
        <authorList>
            <person name="Hallam S.J."/>
            <person name="Konstantinidis K.T."/>
            <person name="Putnam N."/>
            <person name="Schleper C."/>
            <person name="Watanabe Y."/>
            <person name="Sugahara J."/>
            <person name="Preston C."/>
            <person name="de la Torre J."/>
            <person name="Richardson P.M."/>
            <person name="DeLong E.F."/>
        </authorList>
    </citation>
    <scope>NUCLEOTIDE SEQUENCE [LARGE SCALE GENOMIC DNA]</scope>
    <source>
        <strain evidence="2">A</strain>
    </source>
</reference>
<dbReference type="KEGG" id="csy:CENSYa_0839"/>
<protein>
    <submittedName>
        <fullName evidence="1">Uncharacterized protein</fullName>
    </submittedName>
</protein>
<sequence>MRPCRAKSRRRRAQLVARNRKLNAVIFGSLPAGCGRPLGDGPADWMASSSPAICGASEIIRGRRLEQVQDGPYCGAPCSMGAAWMVRGPRRLGPRIYSPAFQPALPPCACNPAGYARGGSPEPPIGLQECAHPIDCLLTLTAHCPCPCLTFAPSLPAGHSRTASRRLRKRCNSAQWIRSGK</sequence>
<dbReference type="EMBL" id="DP000238">
    <property type="protein sequence ID" value="ABK77472.1"/>
    <property type="molecule type" value="Genomic_DNA"/>
</dbReference>
<evidence type="ECO:0000313" key="2">
    <source>
        <dbReference type="Proteomes" id="UP000000758"/>
    </source>
</evidence>
<organism evidence="1 2">
    <name type="scientific">Cenarchaeum symbiosum (strain A)</name>
    <dbReference type="NCBI Taxonomy" id="414004"/>
    <lineage>
        <taxon>Archaea</taxon>
        <taxon>Nitrososphaerota</taxon>
        <taxon>Candidatus Cenarchaeales</taxon>
        <taxon>Candidatus Cenarchaeaceae</taxon>
        <taxon>Candidatus Cenarchaeum</taxon>
    </lineage>
</organism>
<dbReference type="EnsemblBacteria" id="ABK77472">
    <property type="protein sequence ID" value="ABK77472"/>
    <property type="gene ID" value="CENSYa_0839"/>
</dbReference>
<accession>A0RVV5</accession>
<dbReference type="STRING" id="414004.CENSYa_0839"/>
<gene>
    <name evidence="1" type="ordered locus">CENSYa_0839</name>
</gene>